<feature type="region of interest" description="Disordered" evidence="1">
    <location>
        <begin position="1"/>
        <end position="32"/>
    </location>
</feature>
<dbReference type="RefSeq" id="WP_204912981.1">
    <property type="nucleotide sequence ID" value="NZ_BAAAYR010000007.1"/>
</dbReference>
<name>A0ABP6YBK0_9ACTN</name>
<proteinExistence type="predicted"/>
<feature type="region of interest" description="Disordered" evidence="1">
    <location>
        <begin position="79"/>
        <end position="101"/>
    </location>
</feature>
<reference evidence="3" key="1">
    <citation type="journal article" date="2019" name="Int. J. Syst. Evol. Microbiol.">
        <title>The Global Catalogue of Microorganisms (GCM) 10K type strain sequencing project: providing services to taxonomists for standard genome sequencing and annotation.</title>
        <authorList>
            <consortium name="The Broad Institute Genomics Platform"/>
            <consortium name="The Broad Institute Genome Sequencing Center for Infectious Disease"/>
            <person name="Wu L."/>
            <person name="Ma J."/>
        </authorList>
    </citation>
    <scope>NUCLEOTIDE SEQUENCE [LARGE SCALE GENOMIC DNA]</scope>
    <source>
        <strain evidence="3">JCM 16540</strain>
    </source>
</reference>
<protein>
    <submittedName>
        <fullName evidence="2">Uncharacterized protein</fullName>
    </submittedName>
</protein>
<gene>
    <name evidence="2" type="ORF">GCM10022197_41900</name>
</gene>
<comment type="caution">
    <text evidence="2">The sequence shown here is derived from an EMBL/GenBank/DDBJ whole genome shotgun (WGS) entry which is preliminary data.</text>
</comment>
<organism evidence="2 3">
    <name type="scientific">Microlunatus spumicola</name>
    <dbReference type="NCBI Taxonomy" id="81499"/>
    <lineage>
        <taxon>Bacteria</taxon>
        <taxon>Bacillati</taxon>
        <taxon>Actinomycetota</taxon>
        <taxon>Actinomycetes</taxon>
        <taxon>Propionibacteriales</taxon>
        <taxon>Propionibacteriaceae</taxon>
        <taxon>Microlunatus</taxon>
    </lineage>
</organism>
<sequence>MNFKVVKLVGSTGNPNPTKAPRDAESRRRARESRLRSLTADHQLDHVLRALAAEHVEGRRPGRIRLRPEFAQLAKPITGPVSDRKLPAVRQRPPSTRLISPSGTSQALYLTVLFIAQCQRGPGYKPDTTRPVIAHHTNDPEVRPWSDLLAVPATEGSGAGTTKHDVDDNRRRQLVRALRRLADDDMRLVTLPNASRGSRKEEGFRPQMEAGLLDVASRRPYVVPGDDEKVFSLPAAFFTNGWHLALTPSEIALLMVLWVRTSDAVGVKGQTSVAADTRLRRYALSPAAYGSHQMLHRFGLLDVEYPEGRNAVDGTFADYSTKYSEDTPPPLHKFTLTEAGFERLAVPTVMATLRGM</sequence>
<accession>A0ABP6YBK0</accession>
<evidence type="ECO:0000313" key="2">
    <source>
        <dbReference type="EMBL" id="GAA3579876.1"/>
    </source>
</evidence>
<dbReference type="EMBL" id="BAAAYR010000007">
    <property type="protein sequence ID" value="GAA3579876.1"/>
    <property type="molecule type" value="Genomic_DNA"/>
</dbReference>
<evidence type="ECO:0000256" key="1">
    <source>
        <dbReference type="SAM" id="MobiDB-lite"/>
    </source>
</evidence>
<feature type="compositionally biased region" description="Basic and acidic residues" evidence="1">
    <location>
        <begin position="20"/>
        <end position="32"/>
    </location>
</feature>
<dbReference type="Proteomes" id="UP001500767">
    <property type="component" value="Unassembled WGS sequence"/>
</dbReference>
<keyword evidence="3" id="KW-1185">Reference proteome</keyword>
<evidence type="ECO:0000313" key="3">
    <source>
        <dbReference type="Proteomes" id="UP001500767"/>
    </source>
</evidence>